<proteinExistence type="predicted"/>
<name>A0ACB5U8S4_AMBMO</name>
<evidence type="ECO:0000313" key="2">
    <source>
        <dbReference type="Proteomes" id="UP001165064"/>
    </source>
</evidence>
<reference evidence="1" key="1">
    <citation type="submission" date="2023-04" db="EMBL/GenBank/DDBJ databases">
        <title>Ambrosiozyma monospora NBRC 10751.</title>
        <authorList>
            <person name="Ichikawa N."/>
            <person name="Sato H."/>
            <person name="Tonouchi N."/>
        </authorList>
    </citation>
    <scope>NUCLEOTIDE SEQUENCE</scope>
    <source>
        <strain evidence="1">NBRC 10751</strain>
    </source>
</reference>
<keyword evidence="2" id="KW-1185">Reference proteome</keyword>
<protein>
    <submittedName>
        <fullName evidence="1">Unnamed protein product</fullName>
    </submittedName>
</protein>
<dbReference type="EMBL" id="BSXS01013433">
    <property type="protein sequence ID" value="GMF04029.1"/>
    <property type="molecule type" value="Genomic_DNA"/>
</dbReference>
<comment type="caution">
    <text evidence="1">The sequence shown here is derived from an EMBL/GenBank/DDBJ whole genome shotgun (WGS) entry which is preliminary data.</text>
</comment>
<sequence length="207" mass="22297">MLKPGKKYNLEYYLETVDAIVKMGTHFLGIKDMAGTLKPAAAKILIGAIRERYPQLPIHVHTHDSAGTGVTTYVACANAGADIVDCAVNSMSGLTSQPSLSAFLAALDGEAGVTEDAARTLDSYWAEMRLLYSCFEADLKGPDPEVYNHEIPGGQLTNLLFQAQQVGLGEQWLETKKAYEAANMLLGDIVKVTPTSKVVGDLAQFMV</sequence>
<dbReference type="Proteomes" id="UP001165064">
    <property type="component" value="Unassembled WGS sequence"/>
</dbReference>
<evidence type="ECO:0000313" key="1">
    <source>
        <dbReference type="EMBL" id="GMF04029.1"/>
    </source>
</evidence>
<organism evidence="1 2">
    <name type="scientific">Ambrosiozyma monospora</name>
    <name type="common">Yeast</name>
    <name type="synonym">Endomycopsis monosporus</name>
    <dbReference type="NCBI Taxonomy" id="43982"/>
    <lineage>
        <taxon>Eukaryota</taxon>
        <taxon>Fungi</taxon>
        <taxon>Dikarya</taxon>
        <taxon>Ascomycota</taxon>
        <taxon>Saccharomycotina</taxon>
        <taxon>Pichiomycetes</taxon>
        <taxon>Pichiales</taxon>
        <taxon>Pichiaceae</taxon>
        <taxon>Ambrosiozyma</taxon>
    </lineage>
</organism>
<gene>
    <name evidence="1" type="ORF">Amon02_001198900</name>
</gene>
<accession>A0ACB5U8S4</accession>